<dbReference type="GO" id="GO:0000309">
    <property type="term" value="F:nicotinamide-nucleotide adenylyltransferase activity"/>
    <property type="evidence" value="ECO:0007669"/>
    <property type="project" value="TreeGrafter"/>
</dbReference>
<dbReference type="AlphaFoldDB" id="A0A316W3Q4"/>
<organism evidence="1 2">
    <name type="scientific">Ceraceosorus guamensis</name>
    <dbReference type="NCBI Taxonomy" id="1522189"/>
    <lineage>
        <taxon>Eukaryota</taxon>
        <taxon>Fungi</taxon>
        <taxon>Dikarya</taxon>
        <taxon>Basidiomycota</taxon>
        <taxon>Ustilaginomycotina</taxon>
        <taxon>Exobasidiomycetes</taxon>
        <taxon>Ceraceosorales</taxon>
        <taxon>Ceraceosoraceae</taxon>
        <taxon>Ceraceosorus</taxon>
    </lineage>
</organism>
<dbReference type="SUPFAM" id="SSF52374">
    <property type="entry name" value="Nucleotidylyl transferase"/>
    <property type="match status" value="1"/>
</dbReference>
<dbReference type="Proteomes" id="UP000245783">
    <property type="component" value="Unassembled WGS sequence"/>
</dbReference>
<dbReference type="GO" id="GO:0005634">
    <property type="term" value="C:nucleus"/>
    <property type="evidence" value="ECO:0007669"/>
    <property type="project" value="TreeGrafter"/>
</dbReference>
<dbReference type="EMBL" id="KZ819360">
    <property type="protein sequence ID" value="PWN44516.1"/>
    <property type="molecule type" value="Genomic_DNA"/>
</dbReference>
<gene>
    <name evidence="1" type="ORF">IE81DRAFT_9437</name>
</gene>
<dbReference type="Gene3D" id="3.40.50.620">
    <property type="entry name" value="HUPs"/>
    <property type="match status" value="1"/>
</dbReference>
<dbReference type="RefSeq" id="XP_025371676.1">
    <property type="nucleotide sequence ID" value="XM_025517766.1"/>
</dbReference>
<dbReference type="InterPro" id="IPR014729">
    <property type="entry name" value="Rossmann-like_a/b/a_fold"/>
</dbReference>
<keyword evidence="2" id="KW-1185">Reference proteome</keyword>
<accession>A0A316W3Q4</accession>
<proteinExistence type="predicted"/>
<dbReference type="OrthoDB" id="5591297at2759"/>
<dbReference type="PANTHER" id="PTHR31285:SF0">
    <property type="entry name" value="NICOTINAMIDE MONONUCLEOTIDE ADENYLYLTRANSFERASE"/>
    <property type="match status" value="1"/>
</dbReference>
<dbReference type="PANTHER" id="PTHR31285">
    <property type="entry name" value="NICOTINAMIDE MONONUCLEOTIDE ADENYLYLTRANSFERASE"/>
    <property type="match status" value="1"/>
</dbReference>
<dbReference type="InParanoid" id="A0A316W3Q4"/>
<sequence>MATLSSATRSTLRKQLRDFLSRCESSSSSSQGHLPLILYPSPDAFPPRVSGALHISVLDSSFNPPSNAHLALSTLVPPASTSEHPNAHLLLFSATNADKGTGRSGDLKPENRLDLMLLLAKDVEAALKGAGQEANVFVGLVDKPLMGDKSSLIHALLRQHGHTPAVHSEGAHASDGASPARLHYIVGTDTLVRFFEPKYYGGQEGFERVCRQFFEVERTRFLCVKRPASRNSADAEQVKKEEEEVLSRANIRRRVECGDVVVVDVPEAEGISSTRVRKLLQGSQPAEQKRTELKQLVTPSIAEYLLNEQSIWME</sequence>
<reference evidence="1 2" key="1">
    <citation type="journal article" date="2018" name="Mol. Biol. Evol.">
        <title>Broad Genomic Sampling Reveals a Smut Pathogenic Ancestry of the Fungal Clade Ustilaginomycotina.</title>
        <authorList>
            <person name="Kijpornyongpan T."/>
            <person name="Mondo S.J."/>
            <person name="Barry K."/>
            <person name="Sandor L."/>
            <person name="Lee J."/>
            <person name="Lipzen A."/>
            <person name="Pangilinan J."/>
            <person name="LaButti K."/>
            <person name="Hainaut M."/>
            <person name="Henrissat B."/>
            <person name="Grigoriev I.V."/>
            <person name="Spatafora J.W."/>
            <person name="Aime M.C."/>
        </authorList>
    </citation>
    <scope>NUCLEOTIDE SEQUENCE [LARGE SCALE GENOMIC DNA]</scope>
    <source>
        <strain evidence="1 2">MCA 4658</strain>
    </source>
</reference>
<dbReference type="GO" id="GO:0016887">
    <property type="term" value="F:ATP hydrolysis activity"/>
    <property type="evidence" value="ECO:0007669"/>
    <property type="project" value="TreeGrafter"/>
</dbReference>
<evidence type="ECO:0000313" key="1">
    <source>
        <dbReference type="EMBL" id="PWN44516.1"/>
    </source>
</evidence>
<evidence type="ECO:0008006" key="3">
    <source>
        <dbReference type="Google" id="ProtNLM"/>
    </source>
</evidence>
<dbReference type="GeneID" id="37039636"/>
<dbReference type="GO" id="GO:0005737">
    <property type="term" value="C:cytoplasm"/>
    <property type="evidence" value="ECO:0007669"/>
    <property type="project" value="TreeGrafter"/>
</dbReference>
<evidence type="ECO:0000313" key="2">
    <source>
        <dbReference type="Proteomes" id="UP000245783"/>
    </source>
</evidence>
<name>A0A316W3Q4_9BASI</name>
<protein>
    <recommendedName>
        <fullName evidence="3">Nucleotidylyl transferase</fullName>
    </recommendedName>
</protein>
<dbReference type="STRING" id="1522189.A0A316W3Q4"/>
<dbReference type="FunCoup" id="A0A316W3Q4">
    <property type="interactions" value="204"/>
</dbReference>